<evidence type="ECO:0000313" key="3">
    <source>
        <dbReference type="Proteomes" id="UP001642484"/>
    </source>
</evidence>
<feature type="region of interest" description="Disordered" evidence="1">
    <location>
        <begin position="442"/>
        <end position="468"/>
    </location>
</feature>
<comment type="caution">
    <text evidence="2">The sequence shown here is derived from an EMBL/GenBank/DDBJ whole genome shotgun (WGS) entry which is preliminary data.</text>
</comment>
<dbReference type="EMBL" id="CAXAMN010024085">
    <property type="protein sequence ID" value="CAK9083684.1"/>
    <property type="molecule type" value="Genomic_DNA"/>
</dbReference>
<feature type="region of interest" description="Disordered" evidence="1">
    <location>
        <begin position="482"/>
        <end position="517"/>
    </location>
</feature>
<name>A0ABP0Q610_9DINO</name>
<evidence type="ECO:0000313" key="2">
    <source>
        <dbReference type="EMBL" id="CAK9083684.1"/>
    </source>
</evidence>
<reference evidence="2 3" key="1">
    <citation type="submission" date="2024-02" db="EMBL/GenBank/DDBJ databases">
        <authorList>
            <person name="Chen Y."/>
            <person name="Shah S."/>
            <person name="Dougan E. K."/>
            <person name="Thang M."/>
            <person name="Chan C."/>
        </authorList>
    </citation>
    <scope>NUCLEOTIDE SEQUENCE [LARGE SCALE GENOMIC DNA]</scope>
</reference>
<sequence length="647" mass="69551">MICLDSDSDGGHKLEPCPDVVEDDTNLLAIQNTGSQLAIAAPQEAGSVGLFGALATTVSELHADKMFFKVQGNNMSHHTVEGEPLSLFNFLVQRFQPCIEHSAPDLVNKVLLSPCGYPVAMKLQELSFESLANSLLAWRACAGVSFLTTTSMSQSASHLLTEILQQGALENSSQVFFCADSDSDAMSELIKMGFVKPRDGDMVQATEAGTSSVQLAQYYECPVPISKYMSSPPPAEQDMTTMDLLVSLLADGWGQRALTNKSKQESYKVGGERVILYQPSQPNLGKAYLLALWKSCSIFAKGVSEIYHGQLEGYYHALLESNAEQARRIRPNLKLKDYKALVSSQSLATDFQGTLKDAGSDSEGLLATLQAHPDSIEDPTAGSTSLLEGLPLSPTAVAGSTPLLEGPPLSPAAVAGSTLLGDPPLSPAAVAGGEDSVHELQGLHLQGGGDGDDSPNANSCVSGQTPSTPEAVNRLVAELMEQEESGPGESDGVSDILSSDCEVPGAERRPAQPAAAQRTSVLDFSTVWLGPIAIVKRHDTHAPSFYVNCPLHSYVSTDESGRRKEHRCTKSMQINQPNESRVLHRLKWWVLQGYLMVQGCDEGQEELRRRHVTQVPPTDVSLLGDEAEIEERIQHYVNLTQPALANA</sequence>
<protein>
    <submittedName>
        <fullName evidence="2">Uncharacterized protein</fullName>
    </submittedName>
</protein>
<feature type="compositionally biased region" description="Polar residues" evidence="1">
    <location>
        <begin position="455"/>
        <end position="468"/>
    </location>
</feature>
<gene>
    <name evidence="2" type="ORF">CCMP2556_LOCUS40773</name>
</gene>
<evidence type="ECO:0000256" key="1">
    <source>
        <dbReference type="SAM" id="MobiDB-lite"/>
    </source>
</evidence>
<keyword evidence="3" id="KW-1185">Reference proteome</keyword>
<accession>A0ABP0Q610</accession>
<proteinExistence type="predicted"/>
<organism evidence="2 3">
    <name type="scientific">Durusdinium trenchii</name>
    <dbReference type="NCBI Taxonomy" id="1381693"/>
    <lineage>
        <taxon>Eukaryota</taxon>
        <taxon>Sar</taxon>
        <taxon>Alveolata</taxon>
        <taxon>Dinophyceae</taxon>
        <taxon>Suessiales</taxon>
        <taxon>Symbiodiniaceae</taxon>
        <taxon>Durusdinium</taxon>
    </lineage>
</organism>
<dbReference type="Proteomes" id="UP001642484">
    <property type="component" value="Unassembled WGS sequence"/>
</dbReference>